<dbReference type="Proteomes" id="UP001159363">
    <property type="component" value="Chromosome 1"/>
</dbReference>
<evidence type="ECO:0000313" key="3">
    <source>
        <dbReference type="Proteomes" id="UP001159363"/>
    </source>
</evidence>
<reference evidence="2 3" key="1">
    <citation type="submission" date="2023-02" db="EMBL/GenBank/DDBJ databases">
        <title>LHISI_Scaffold_Assembly.</title>
        <authorList>
            <person name="Stuart O.P."/>
            <person name="Cleave R."/>
            <person name="Magrath M.J.L."/>
            <person name="Mikheyev A.S."/>
        </authorList>
    </citation>
    <scope>NUCLEOTIDE SEQUENCE [LARGE SCALE GENOMIC DNA]</scope>
    <source>
        <strain evidence="2">Daus_M_001</strain>
        <tissue evidence="2">Leg muscle</tissue>
    </source>
</reference>
<feature type="region of interest" description="Disordered" evidence="1">
    <location>
        <begin position="707"/>
        <end position="728"/>
    </location>
</feature>
<dbReference type="EMBL" id="JARBHB010000001">
    <property type="protein sequence ID" value="KAJ8895333.1"/>
    <property type="molecule type" value="Genomic_DNA"/>
</dbReference>
<organism evidence="2 3">
    <name type="scientific">Dryococelus australis</name>
    <dbReference type="NCBI Taxonomy" id="614101"/>
    <lineage>
        <taxon>Eukaryota</taxon>
        <taxon>Metazoa</taxon>
        <taxon>Ecdysozoa</taxon>
        <taxon>Arthropoda</taxon>
        <taxon>Hexapoda</taxon>
        <taxon>Insecta</taxon>
        <taxon>Pterygota</taxon>
        <taxon>Neoptera</taxon>
        <taxon>Polyneoptera</taxon>
        <taxon>Phasmatodea</taxon>
        <taxon>Verophasmatodea</taxon>
        <taxon>Anareolatae</taxon>
        <taxon>Phasmatidae</taxon>
        <taxon>Eurycanthinae</taxon>
        <taxon>Dryococelus</taxon>
    </lineage>
</organism>
<comment type="caution">
    <text evidence="2">The sequence shown here is derived from an EMBL/GenBank/DDBJ whole genome shotgun (WGS) entry which is preliminary data.</text>
</comment>
<evidence type="ECO:0000256" key="1">
    <source>
        <dbReference type="SAM" id="MobiDB-lite"/>
    </source>
</evidence>
<evidence type="ECO:0000313" key="2">
    <source>
        <dbReference type="EMBL" id="KAJ8895333.1"/>
    </source>
</evidence>
<protein>
    <submittedName>
        <fullName evidence="2">Uncharacterized protein</fullName>
    </submittedName>
</protein>
<keyword evidence="3" id="KW-1185">Reference proteome</keyword>
<sequence>MKGRENREIPGGIEPESPWWEASRLTAQPSYPSPSPSLSFNVLSKYLLLFPTVTAREVVSSFQNRYSPTDITGRRNIFCGRASLRLLQTCLKERGRLTHCLVLAVQQRVPRRYRCLDKPIGTCTTSCNRGNFNVWCYRYNNVPVIALLCLSEARVAGEPSGTGKRVCLSRCGPPSRESIEFGALYGLECQVCEDSEVTSYDDNDQLERSLRTARISTSSSADLSAVLTVSVCGAYEKKLDRKQLSGGSEPRGTRRYEEKLLSCAVGSVDRRAGIGLSIPSPPEAFCLPQREYNTYAGITIARQTRRDGRETNKINLQTISIETSVTSTRQKCLFMKVKWVVAYSSSEGRRLRLVDLDLTLDDVTPSATIELSIRHVGGTGARTRNPPATVHFETASEWSKARVWGPKVQQFDPALFQLHTGYWLAYWLQRWRAKMTSYWHQSWWRTGIQDSGHAIGMIEREVLNLTGRVTLALRHPRISNLMLCGAAVAKRRVTGFSYVRIVPDDAVGRRVFSGISHFPRPFIPALLHTSITLIGSEDLAVKSRPDLFIHATQVNALTAPATSGNHSLISDAFAGVPLNWIHFDSYRFRVRTTLNPKFSFVSERCGINVSWCLRSAVHTWRTQQEPLTRVESGETECTAATHERAARHLLNTCHDVNRATIIEQNTAYLATFHHKPIVLSQLYCSIWKTTSMGFHILRHQSQEPLHREDTTWRLSSTPHPQPPPPPPHLRHLATTRHKASSNCLTLPEELKLYPSVDDGAKASFSLEMKFKGVGSHGEGRKDEISSCVYLASEIVWLLLGSACEVGANPSSHRPRIGGCYKEEACRDRRSARGDRDMSINSLLASTRKTLNWRAVMPSIMRLSAEALPFYETRCQSSIRTHEETNTSLAVALCSCHVSAILAQSELTSCTETDACYWSVVLEAVISIAGTAVILLGASVFKFAVFMGGIAVKVLALAYSSSGWLLEALETGFVPDCRSLSCIPKRPAARFTARHGPKDRTANCVQSPDRCGAQRRTLSVAARKIMGEGNVLALNNDVLRADEGEARWLWRGGGMQRRRKREIPEKTNEPAASHGTNPICENPGTASPGIEPDARIPANNCFTKKRAGHVTLNDDFFSSESGLRQTLAVYYKYKSHAACGRREIPDLHVKPTATLGPAGLAVQCTAPASVIDWSRGTEGGPLARPIETVPATISGRVRPSARLVSPCVPGIARSRTLRVGGKGGTDDALTDPPVLSSTTQLFICFLLSRESRAGGQKKNCQLALSLNRSGNLNSSCGLTALRPPNRQGRGITSSRRKATRINVTVGQILSPNLARPHNLALSTTEVLRPSPSETKRRNRSRLPLTARSVIESGNVSRPPPQRVYKEILSGAFKSAHLIMNNQYP</sequence>
<feature type="region of interest" description="Disordered" evidence="1">
    <location>
        <begin position="1058"/>
        <end position="1079"/>
    </location>
</feature>
<proteinExistence type="predicted"/>
<feature type="region of interest" description="Disordered" evidence="1">
    <location>
        <begin position="1326"/>
        <end position="1359"/>
    </location>
</feature>
<gene>
    <name evidence="2" type="ORF">PR048_000659</name>
</gene>
<name>A0ABQ9IF96_9NEOP</name>
<accession>A0ABQ9IF96</accession>